<evidence type="ECO:0000256" key="4">
    <source>
        <dbReference type="ARBA" id="ARBA00022857"/>
    </source>
</evidence>
<evidence type="ECO:0000256" key="2">
    <source>
        <dbReference type="ARBA" id="ARBA00012856"/>
    </source>
</evidence>
<sequence length="169" mass="19216">MKMAMIVAMDEDGFIGRGNQLPWRLASDMVRFKALTEGDGFNSVIMGRRTWDSLPDAFRPLPERVNIVMSRDTNWQAEGAETALYIGRAIELAYAEGSDECWIIGGALVYEIFLDRVDEIHVTTVHTSGSGEVRFPEWDRGVWSEEVVERLDSDDENEYPSTYSIWTRG</sequence>
<dbReference type="GO" id="GO:0046654">
    <property type="term" value="P:tetrahydrofolate biosynthetic process"/>
    <property type="evidence" value="ECO:0007669"/>
    <property type="project" value="InterPro"/>
</dbReference>
<dbReference type="EMBL" id="KF900502">
    <property type="protein sequence ID" value="AIE97242.1"/>
    <property type="molecule type" value="Genomic_DNA"/>
</dbReference>
<dbReference type="PROSITE" id="PS51330">
    <property type="entry name" value="DHFR_2"/>
    <property type="match status" value="1"/>
</dbReference>
<dbReference type="InterPro" id="IPR001796">
    <property type="entry name" value="DHFR_dom"/>
</dbReference>
<dbReference type="GO" id="GO:0046655">
    <property type="term" value="P:folic acid metabolic process"/>
    <property type="evidence" value="ECO:0007669"/>
    <property type="project" value="TreeGrafter"/>
</dbReference>
<evidence type="ECO:0000256" key="5">
    <source>
        <dbReference type="ARBA" id="ARBA00023002"/>
    </source>
</evidence>
<comment type="pathway">
    <text evidence="1">Cofactor biosynthesis; tetrahydrofolate biosynthesis; 5,6,7,8-tetrahydrofolate from 7,8-dihydrofolate: step 1/1.</text>
</comment>
<dbReference type="GO" id="GO:0005829">
    <property type="term" value="C:cytosol"/>
    <property type="evidence" value="ECO:0007669"/>
    <property type="project" value="TreeGrafter"/>
</dbReference>
<dbReference type="GO" id="GO:0050661">
    <property type="term" value="F:NADP binding"/>
    <property type="evidence" value="ECO:0007669"/>
    <property type="project" value="InterPro"/>
</dbReference>
<dbReference type="Pfam" id="PF00186">
    <property type="entry name" value="DHFR_1"/>
    <property type="match status" value="1"/>
</dbReference>
<dbReference type="Gene3D" id="3.40.430.10">
    <property type="entry name" value="Dihydrofolate Reductase, subunit A"/>
    <property type="match status" value="1"/>
</dbReference>
<evidence type="ECO:0000313" key="7">
    <source>
        <dbReference type="EMBL" id="AIE97242.1"/>
    </source>
</evidence>
<dbReference type="GO" id="GO:0004146">
    <property type="term" value="F:dihydrofolate reductase activity"/>
    <property type="evidence" value="ECO:0007669"/>
    <property type="project" value="UniProtKB-EC"/>
</dbReference>
<dbReference type="PRINTS" id="PR00070">
    <property type="entry name" value="DHFR"/>
</dbReference>
<keyword evidence="3" id="KW-0554">One-carbon metabolism</keyword>
<dbReference type="GO" id="GO:0046452">
    <property type="term" value="P:dihydrofolate metabolic process"/>
    <property type="evidence" value="ECO:0007669"/>
    <property type="project" value="TreeGrafter"/>
</dbReference>
<proteinExistence type="predicted"/>
<evidence type="ECO:0000259" key="6">
    <source>
        <dbReference type="PROSITE" id="PS51330"/>
    </source>
</evidence>
<gene>
    <name evidence="7" type="primary">folA</name>
</gene>
<reference evidence="7" key="1">
    <citation type="journal article" date="2014" name="Genome Biol. Evol.">
        <title>Pangenome evidence for extensive interdomain horizontal transfer affecting lineage core and shell genes in uncultured planktonic thaumarchaeota and euryarchaeota.</title>
        <authorList>
            <person name="Deschamps P."/>
            <person name="Zivanovic Y."/>
            <person name="Moreira D."/>
            <person name="Rodriguez-Valera F."/>
            <person name="Lopez-Garcia P."/>
        </authorList>
    </citation>
    <scope>NUCLEOTIDE SEQUENCE</scope>
</reference>
<protein>
    <recommendedName>
        <fullName evidence="2">dihydrofolate reductase</fullName>
        <ecNumber evidence="2">1.5.1.3</ecNumber>
    </recommendedName>
</protein>
<dbReference type="InterPro" id="IPR012259">
    <property type="entry name" value="DHFR"/>
</dbReference>
<dbReference type="AlphaFoldDB" id="A0A075G651"/>
<dbReference type="InterPro" id="IPR024072">
    <property type="entry name" value="DHFR-like_dom_sf"/>
</dbReference>
<accession>A0A075G651</accession>
<dbReference type="SUPFAM" id="SSF53597">
    <property type="entry name" value="Dihydrofolate reductase-like"/>
    <property type="match status" value="1"/>
</dbReference>
<name>A0A075G651_9EURY</name>
<keyword evidence="5 7" id="KW-0560">Oxidoreductase</keyword>
<dbReference type="GO" id="GO:0006730">
    <property type="term" value="P:one-carbon metabolic process"/>
    <property type="evidence" value="ECO:0007669"/>
    <property type="project" value="UniProtKB-KW"/>
</dbReference>
<evidence type="ECO:0000256" key="1">
    <source>
        <dbReference type="ARBA" id="ARBA00004903"/>
    </source>
</evidence>
<feature type="domain" description="DHFR" evidence="6">
    <location>
        <begin position="2"/>
        <end position="168"/>
    </location>
</feature>
<dbReference type="CDD" id="cd00209">
    <property type="entry name" value="DHFR"/>
    <property type="match status" value="1"/>
</dbReference>
<keyword evidence="4" id="KW-0521">NADP</keyword>
<dbReference type="PIRSF" id="PIRSF000194">
    <property type="entry name" value="DHFR"/>
    <property type="match status" value="1"/>
</dbReference>
<evidence type="ECO:0000256" key="3">
    <source>
        <dbReference type="ARBA" id="ARBA00022563"/>
    </source>
</evidence>
<organism evidence="7">
    <name type="scientific">uncultured marine group II/III euryarchaeote AD1000_96_B04</name>
    <dbReference type="NCBI Taxonomy" id="1457829"/>
    <lineage>
        <taxon>Archaea</taxon>
        <taxon>Methanobacteriati</taxon>
        <taxon>Methanobacteriota</taxon>
        <taxon>environmental samples</taxon>
    </lineage>
</organism>
<dbReference type="PANTHER" id="PTHR48069:SF3">
    <property type="entry name" value="DIHYDROFOLATE REDUCTASE"/>
    <property type="match status" value="1"/>
</dbReference>
<dbReference type="EC" id="1.5.1.3" evidence="2"/>
<dbReference type="PANTHER" id="PTHR48069">
    <property type="entry name" value="DIHYDROFOLATE REDUCTASE"/>
    <property type="match status" value="1"/>
</dbReference>